<evidence type="ECO:0008006" key="3">
    <source>
        <dbReference type="Google" id="ProtNLM"/>
    </source>
</evidence>
<name>A0A3B1A0R2_9ZZZZ</name>
<dbReference type="AlphaFoldDB" id="A0A3B1A0R2"/>
<reference evidence="2" key="1">
    <citation type="submission" date="2018-06" db="EMBL/GenBank/DDBJ databases">
        <authorList>
            <person name="Zhirakovskaya E."/>
        </authorList>
    </citation>
    <scope>NUCLEOTIDE SEQUENCE</scope>
</reference>
<gene>
    <name evidence="2" type="ORF">MNBD_GAMMA22-683</name>
</gene>
<organism evidence="2">
    <name type="scientific">hydrothermal vent metagenome</name>
    <dbReference type="NCBI Taxonomy" id="652676"/>
    <lineage>
        <taxon>unclassified sequences</taxon>
        <taxon>metagenomes</taxon>
        <taxon>ecological metagenomes</taxon>
    </lineage>
</organism>
<feature type="compositionally biased region" description="Basic and acidic residues" evidence="1">
    <location>
        <begin position="54"/>
        <end position="77"/>
    </location>
</feature>
<feature type="compositionally biased region" description="Polar residues" evidence="1">
    <location>
        <begin position="31"/>
        <end position="53"/>
    </location>
</feature>
<accession>A0A3B1A0R2</accession>
<protein>
    <recommendedName>
        <fullName evidence="3">SrpA-related protein</fullName>
    </recommendedName>
</protein>
<dbReference type="InterPro" id="IPR021973">
    <property type="entry name" value="SprA-related"/>
</dbReference>
<evidence type="ECO:0000313" key="2">
    <source>
        <dbReference type="EMBL" id="VAW93187.1"/>
    </source>
</evidence>
<sequence length="209" mass="22352">MDPSGIISNQFSNRVVPFSSRSDAQNREKQSQFLSSETENKISSNKLNPNTSNEKNEESLSKLKATDRQVRAHEAAHRQAGGRFIRGTTGFKTENGSDGKEYAVAGDVKIDTSAIAGDPKATLAKAELVGRAALAPADPSTQDRVVAAKAARMAAIARAEITKQRAEMMRNDDSAMNVQAGISNANLKAINSFQSLQSSESVDAIDLVV</sequence>
<evidence type="ECO:0000256" key="1">
    <source>
        <dbReference type="SAM" id="MobiDB-lite"/>
    </source>
</evidence>
<feature type="region of interest" description="Disordered" evidence="1">
    <location>
        <begin position="1"/>
        <end position="92"/>
    </location>
</feature>
<proteinExistence type="predicted"/>
<feature type="compositionally biased region" description="Polar residues" evidence="1">
    <location>
        <begin position="1"/>
        <end position="23"/>
    </location>
</feature>
<dbReference type="Pfam" id="PF12118">
    <property type="entry name" value="SprA-related"/>
    <property type="match status" value="1"/>
</dbReference>
<dbReference type="EMBL" id="UOFS01000013">
    <property type="protein sequence ID" value="VAW93187.1"/>
    <property type="molecule type" value="Genomic_DNA"/>
</dbReference>